<accession>A0A6P1W1V6</accession>
<protein>
    <submittedName>
        <fullName evidence="1">Uncharacterized protein</fullName>
    </submittedName>
</protein>
<dbReference type="RefSeq" id="WP_162389814.1">
    <property type="nucleotide sequence ID" value="NZ_CP045997.1"/>
</dbReference>
<gene>
    <name evidence="1" type="ORF">GJR95_32315</name>
</gene>
<keyword evidence="2" id="KW-1185">Reference proteome</keyword>
<sequence length="574" mass="63133">MKTRSFTYQVLITLILLISWSCRTDKESVLRPEATKLITISEAKAWYEGANNKNARTSTKSPANRMVYWDGAQTTKLSDGLPVVIAPLFYNYANPIILPQNASLTDNQGKTPRLSANIGDLKITKKIIISKDDQGNYQSCVMMIVPNKENRRINSTIKMETFEGRVLIYNEDETDFLLSMEYNKGRLKSVYRPNSTKGARPSESCYQAVYQSNGPNMVGGSSGTPLGNLAESLNIPMNFMDNGGNFYVLTDILNSDCATSTPIGPPFSDPNNPNEADWIFPHIGGSGGPSGGGPNDGPVPIDEGQPINLGPTDLWLWDMLHRSAGPIYFNDDESNLIRTYPNLTYSIGNYIQLNNQKPDLLNFFNNYKIQGPDVRIFNLKEKLNCFGEISDNGNYTYKATLYVDQPVQNSRDKYALGNDERKVGHTFVGIEKHNNVTNETVRLVFGFYVVQEWQAMTNLSVAGAWGDDGGSQYDVSLTSNLSASQFSNLINTLKSVGDNTAPNYHIVDNNCTTFSYNLLSGVMSLPSGTGQVGFLGTGKNPADMCQDIRGNSQQYGGSLVSGNNMAAPTTTNCN</sequence>
<dbReference type="EMBL" id="CP045997">
    <property type="protein sequence ID" value="QHV99411.1"/>
    <property type="molecule type" value="Genomic_DNA"/>
</dbReference>
<evidence type="ECO:0000313" key="2">
    <source>
        <dbReference type="Proteomes" id="UP000464577"/>
    </source>
</evidence>
<evidence type="ECO:0000313" key="1">
    <source>
        <dbReference type="EMBL" id="QHV99411.1"/>
    </source>
</evidence>
<reference evidence="1 2" key="1">
    <citation type="submission" date="2019-11" db="EMBL/GenBank/DDBJ databases">
        <title>Spirosoma endbachense sp. nov., isolated from a natural salt meadow.</title>
        <authorList>
            <person name="Rojas J."/>
            <person name="Ambika Manirajan B."/>
            <person name="Ratering S."/>
            <person name="Suarez C."/>
            <person name="Geissler-Plaum R."/>
            <person name="Schnell S."/>
        </authorList>
    </citation>
    <scope>NUCLEOTIDE SEQUENCE [LARGE SCALE GENOMIC DNA]</scope>
    <source>
        <strain evidence="1 2">I-24</strain>
    </source>
</reference>
<organism evidence="1 2">
    <name type="scientific">Spirosoma endbachense</name>
    <dbReference type="NCBI Taxonomy" id="2666025"/>
    <lineage>
        <taxon>Bacteria</taxon>
        <taxon>Pseudomonadati</taxon>
        <taxon>Bacteroidota</taxon>
        <taxon>Cytophagia</taxon>
        <taxon>Cytophagales</taxon>
        <taxon>Cytophagaceae</taxon>
        <taxon>Spirosoma</taxon>
    </lineage>
</organism>
<dbReference type="AlphaFoldDB" id="A0A6P1W1V6"/>
<proteinExistence type="predicted"/>
<dbReference type="KEGG" id="senf:GJR95_32315"/>
<name>A0A6P1W1V6_9BACT</name>
<dbReference type="Proteomes" id="UP000464577">
    <property type="component" value="Chromosome"/>
</dbReference>